<feature type="chain" id="PRO_5038561236" evidence="2">
    <location>
        <begin position="26"/>
        <end position="281"/>
    </location>
</feature>
<dbReference type="Pfam" id="PF03413">
    <property type="entry name" value="PepSY"/>
    <property type="match status" value="2"/>
</dbReference>
<feature type="domain" description="Copper amine oxidase-like N-terminal" evidence="4">
    <location>
        <begin position="58"/>
        <end position="102"/>
    </location>
</feature>
<gene>
    <name evidence="5" type="ORF">IAA61_01510</name>
</gene>
<evidence type="ECO:0000256" key="2">
    <source>
        <dbReference type="SAM" id="SignalP"/>
    </source>
</evidence>
<dbReference type="AlphaFoldDB" id="A0A9D1MA63"/>
<evidence type="ECO:0000313" key="5">
    <source>
        <dbReference type="EMBL" id="HIU56474.1"/>
    </source>
</evidence>
<feature type="domain" description="PepSY" evidence="3">
    <location>
        <begin position="215"/>
        <end position="274"/>
    </location>
</feature>
<evidence type="ECO:0000259" key="4">
    <source>
        <dbReference type="Pfam" id="PF07833"/>
    </source>
</evidence>
<evidence type="ECO:0000313" key="6">
    <source>
        <dbReference type="Proteomes" id="UP000824109"/>
    </source>
</evidence>
<reference evidence="5" key="2">
    <citation type="journal article" date="2021" name="PeerJ">
        <title>Extensive microbial diversity within the chicken gut microbiome revealed by metagenomics and culture.</title>
        <authorList>
            <person name="Gilroy R."/>
            <person name="Ravi A."/>
            <person name="Getino M."/>
            <person name="Pursley I."/>
            <person name="Horton D.L."/>
            <person name="Alikhan N.F."/>
            <person name="Baker D."/>
            <person name="Gharbi K."/>
            <person name="Hall N."/>
            <person name="Watson M."/>
            <person name="Adriaenssens E.M."/>
            <person name="Foster-Nyarko E."/>
            <person name="Jarju S."/>
            <person name="Secka A."/>
            <person name="Antonio M."/>
            <person name="Oren A."/>
            <person name="Chaudhuri R.R."/>
            <person name="La Ragione R."/>
            <person name="Hildebrand F."/>
            <person name="Pallen M.J."/>
        </authorList>
    </citation>
    <scope>NUCLEOTIDE SEQUENCE</scope>
    <source>
        <strain evidence="5">USAMLcec3-3695</strain>
    </source>
</reference>
<dbReference type="InterPro" id="IPR010916">
    <property type="entry name" value="TonB_box_CS"/>
</dbReference>
<proteinExistence type="predicted"/>
<feature type="region of interest" description="Disordered" evidence="1">
    <location>
        <begin position="195"/>
        <end position="214"/>
    </location>
</feature>
<dbReference type="Proteomes" id="UP000824109">
    <property type="component" value="Unassembled WGS sequence"/>
</dbReference>
<evidence type="ECO:0000256" key="1">
    <source>
        <dbReference type="SAM" id="MobiDB-lite"/>
    </source>
</evidence>
<dbReference type="InterPro" id="IPR025711">
    <property type="entry name" value="PepSY"/>
</dbReference>
<feature type="signal peptide" evidence="2">
    <location>
        <begin position="1"/>
        <end position="25"/>
    </location>
</feature>
<comment type="caution">
    <text evidence="5">The sequence shown here is derived from an EMBL/GenBank/DDBJ whole genome shotgun (WGS) entry which is preliminary data.</text>
</comment>
<feature type="domain" description="PepSY" evidence="3">
    <location>
        <begin position="129"/>
        <end position="189"/>
    </location>
</feature>
<sequence length="281" mass="30223">MLKKKVTLLAALGLCLAGVIAGVSAATVIQKVESELRPDFTIVVDGEVQTFKNAQGETVYPMLYDGTTYLPVRAIGELMGKTVYWYEDEKRVELKTEQTTVTDADVIVPGGTGGGSSSGQAVIPQEGEITLERAKEIALERAGLSEADVTFTRERLEVDDGVREYDIEFYTSAAEYSADISAADGTIRSWDVDEIRGAQSGGGGGASAGTSGDDIGLDRAKEIALERAGLSEADVTFTETNLDRDDGRLVYEIEFRQGRTEYSAEILASDGTVVSWDVDYD</sequence>
<protein>
    <submittedName>
        <fullName evidence="5">PepSY domain-containing protein</fullName>
    </submittedName>
</protein>
<dbReference type="InterPro" id="IPR012854">
    <property type="entry name" value="Cu_amine_oxidase-like_N"/>
</dbReference>
<evidence type="ECO:0000259" key="3">
    <source>
        <dbReference type="Pfam" id="PF03413"/>
    </source>
</evidence>
<reference evidence="5" key="1">
    <citation type="submission" date="2020-10" db="EMBL/GenBank/DDBJ databases">
        <authorList>
            <person name="Gilroy R."/>
        </authorList>
    </citation>
    <scope>NUCLEOTIDE SEQUENCE</scope>
    <source>
        <strain evidence="5">USAMLcec3-3695</strain>
    </source>
</reference>
<accession>A0A9D1MA63</accession>
<name>A0A9D1MA63_9FIRM</name>
<organism evidence="5 6">
    <name type="scientific">Candidatus Ornithomonoglobus merdipullorum</name>
    <dbReference type="NCBI Taxonomy" id="2840895"/>
    <lineage>
        <taxon>Bacteria</taxon>
        <taxon>Bacillati</taxon>
        <taxon>Bacillota</taxon>
        <taxon>Clostridia</taxon>
        <taxon>Candidatus Ornithomonoglobus</taxon>
    </lineage>
</organism>
<dbReference type="Pfam" id="PF07833">
    <property type="entry name" value="Cu_amine_oxidN1"/>
    <property type="match status" value="1"/>
</dbReference>
<dbReference type="Gene3D" id="3.10.450.40">
    <property type="match status" value="2"/>
</dbReference>
<dbReference type="EMBL" id="DVNB01000020">
    <property type="protein sequence ID" value="HIU56474.1"/>
    <property type="molecule type" value="Genomic_DNA"/>
</dbReference>
<dbReference type="PROSITE" id="PS00430">
    <property type="entry name" value="TONB_DEPENDENT_REC_1"/>
    <property type="match status" value="1"/>
</dbReference>
<keyword evidence="2" id="KW-0732">Signal</keyword>